<evidence type="ECO:0000313" key="3">
    <source>
        <dbReference type="Proteomes" id="UP000013201"/>
    </source>
</evidence>
<sequence>MVTSALNGDNWRIHVILQSISMTQSLPPNRKTTGPLPFLKSGPNRP</sequence>
<dbReference type="AlphaFoldDB" id="N1MVW3"/>
<reference evidence="3" key="2">
    <citation type="submission" date="2013-04" db="EMBL/GenBank/DDBJ databases">
        <title>Bisphenol A degrading Sphingobium sp. strain BiD32.</title>
        <authorList>
            <person name="Nielsen J.L."/>
            <person name="Zhou N.A."/>
            <person name="Kjeldal H."/>
        </authorList>
    </citation>
    <scope>NUCLEOTIDE SEQUENCE [LARGE SCALE GENOMIC DNA]</scope>
    <source>
        <strain evidence="3">BiD32</strain>
    </source>
</reference>
<dbReference type="EMBL" id="CAVK010000198">
    <property type="protein sequence ID" value="CCW19453.1"/>
    <property type="molecule type" value="Genomic_DNA"/>
</dbReference>
<organism evidence="2 3">
    <name type="scientific">Sphingobium indicum BiD32</name>
    <dbReference type="NCBI Taxonomy" id="1301087"/>
    <lineage>
        <taxon>Bacteria</taxon>
        <taxon>Pseudomonadati</taxon>
        <taxon>Pseudomonadota</taxon>
        <taxon>Alphaproteobacteria</taxon>
        <taxon>Sphingomonadales</taxon>
        <taxon>Sphingomonadaceae</taxon>
        <taxon>Sphingobium</taxon>
    </lineage>
</organism>
<keyword evidence="3" id="KW-1185">Reference proteome</keyword>
<protein>
    <submittedName>
        <fullName evidence="2">Uncharacterized protein</fullName>
    </submittedName>
</protein>
<dbReference type="Proteomes" id="UP000013201">
    <property type="component" value="Unassembled WGS sequence"/>
</dbReference>
<name>N1MVW3_9SPHN</name>
<evidence type="ECO:0000256" key="1">
    <source>
        <dbReference type="SAM" id="MobiDB-lite"/>
    </source>
</evidence>
<proteinExistence type="predicted"/>
<evidence type="ECO:0000313" key="2">
    <source>
        <dbReference type="EMBL" id="CCW19453.1"/>
    </source>
</evidence>
<gene>
    <name evidence="2" type="ORF">EBBID32_38190</name>
</gene>
<comment type="caution">
    <text evidence="2">The sequence shown here is derived from an EMBL/GenBank/DDBJ whole genome shotgun (WGS) entry which is preliminary data.</text>
</comment>
<feature type="compositionally biased region" description="Polar residues" evidence="1">
    <location>
        <begin position="22"/>
        <end position="32"/>
    </location>
</feature>
<feature type="region of interest" description="Disordered" evidence="1">
    <location>
        <begin position="22"/>
        <end position="46"/>
    </location>
</feature>
<accession>N1MVW3</accession>
<reference evidence="2 3" key="1">
    <citation type="submission" date="2013-03" db="EMBL/GenBank/DDBJ databases">
        <authorList>
            <person name="Le V."/>
        </authorList>
    </citation>
    <scope>NUCLEOTIDE SEQUENCE [LARGE SCALE GENOMIC DNA]</scope>
    <source>
        <strain evidence="2 3">BiD32</strain>
    </source>
</reference>